<evidence type="ECO:0000313" key="3">
    <source>
        <dbReference type="EMBL" id="KAK5794070.1"/>
    </source>
</evidence>
<organism evidence="3 4">
    <name type="scientific">Gossypium arboreum</name>
    <name type="common">Tree cotton</name>
    <name type="synonym">Gossypium nanking</name>
    <dbReference type="NCBI Taxonomy" id="29729"/>
    <lineage>
        <taxon>Eukaryota</taxon>
        <taxon>Viridiplantae</taxon>
        <taxon>Streptophyta</taxon>
        <taxon>Embryophyta</taxon>
        <taxon>Tracheophyta</taxon>
        <taxon>Spermatophyta</taxon>
        <taxon>Magnoliopsida</taxon>
        <taxon>eudicotyledons</taxon>
        <taxon>Gunneridae</taxon>
        <taxon>Pentapetalae</taxon>
        <taxon>rosids</taxon>
        <taxon>malvids</taxon>
        <taxon>Malvales</taxon>
        <taxon>Malvaceae</taxon>
        <taxon>Malvoideae</taxon>
        <taxon>Gossypium</taxon>
    </lineage>
</organism>
<dbReference type="InterPro" id="IPR059002">
    <property type="entry name" value="IBH1_N"/>
</dbReference>
<evidence type="ECO:0000259" key="2">
    <source>
        <dbReference type="Pfam" id="PF26576"/>
    </source>
</evidence>
<accession>A0ABR0NGD4</accession>
<feature type="compositionally biased region" description="Polar residues" evidence="1">
    <location>
        <begin position="67"/>
        <end position="87"/>
    </location>
</feature>
<name>A0ABR0NGD4_GOSAR</name>
<dbReference type="Proteomes" id="UP001358586">
    <property type="component" value="Chromosome 10"/>
</dbReference>
<protein>
    <recommendedName>
        <fullName evidence="2">IBH1-like N-terminal domain-containing protein</fullName>
    </recommendedName>
</protein>
<feature type="region of interest" description="Disordered" evidence="1">
    <location>
        <begin position="64"/>
        <end position="87"/>
    </location>
</feature>
<comment type="caution">
    <text evidence="3">The sequence shown here is derived from an EMBL/GenBank/DDBJ whole genome shotgun (WGS) entry which is preliminary data.</text>
</comment>
<dbReference type="Pfam" id="PF26576">
    <property type="entry name" value="IBH1_N"/>
    <property type="match status" value="1"/>
</dbReference>
<evidence type="ECO:0000256" key="1">
    <source>
        <dbReference type="SAM" id="MobiDB-lite"/>
    </source>
</evidence>
<sequence>MHELIQALSQVNLNSNSSSRLAPHYGRAICEAADRALAVVTKWRTRWGRAIFMSRVKLNLRKEKGQRSGSISAATLTGVTSRNMSRK</sequence>
<reference evidence="3 4" key="1">
    <citation type="submission" date="2023-03" db="EMBL/GenBank/DDBJ databases">
        <title>WGS of Gossypium arboreum.</title>
        <authorList>
            <person name="Yu D."/>
        </authorList>
    </citation>
    <scope>NUCLEOTIDE SEQUENCE [LARGE SCALE GENOMIC DNA]</scope>
    <source>
        <tissue evidence="3">Leaf</tissue>
    </source>
</reference>
<feature type="domain" description="IBH1-like N-terminal" evidence="2">
    <location>
        <begin position="2"/>
        <end position="52"/>
    </location>
</feature>
<keyword evidence="4" id="KW-1185">Reference proteome</keyword>
<dbReference type="EMBL" id="JARKNE010000010">
    <property type="protein sequence ID" value="KAK5794070.1"/>
    <property type="molecule type" value="Genomic_DNA"/>
</dbReference>
<evidence type="ECO:0000313" key="4">
    <source>
        <dbReference type="Proteomes" id="UP001358586"/>
    </source>
</evidence>
<proteinExistence type="predicted"/>
<gene>
    <name evidence="3" type="ORF">PVK06_035263</name>
</gene>